<dbReference type="Proteomes" id="UP000646776">
    <property type="component" value="Unassembled WGS sequence"/>
</dbReference>
<evidence type="ECO:0000256" key="1">
    <source>
        <dbReference type="SAM" id="MobiDB-lite"/>
    </source>
</evidence>
<accession>A0A918HRJ6</accession>
<keyword evidence="3" id="KW-1185">Reference proteome</keyword>
<dbReference type="EMBL" id="BMSA01000041">
    <property type="protein sequence ID" value="GGT92523.1"/>
    <property type="molecule type" value="Genomic_DNA"/>
</dbReference>
<reference evidence="2" key="2">
    <citation type="submission" date="2020-09" db="EMBL/GenBank/DDBJ databases">
        <authorList>
            <person name="Sun Q."/>
            <person name="Ohkuma M."/>
        </authorList>
    </citation>
    <scope>NUCLEOTIDE SEQUENCE</scope>
    <source>
        <strain evidence="2">JCM 4125</strain>
    </source>
</reference>
<sequence>MRIDASQLQAVIRPADPAEPRLPSVQPGLRPPAPSLQQEGLLKAVVRDLLDWLGGTGISQAGVPAGYTATTKSIDLSLGLIHVCTSVSYTPDSITITLPNGASISATGADAAEVRSLTQRRLRTLFHEGDLREPEGNLFHEGDLCEPEDDWW</sequence>
<feature type="region of interest" description="Disordered" evidence="1">
    <location>
        <begin position="15"/>
        <end position="35"/>
    </location>
</feature>
<evidence type="ECO:0000313" key="3">
    <source>
        <dbReference type="Proteomes" id="UP000646776"/>
    </source>
</evidence>
<organism evidence="2 3">
    <name type="scientific">Streptomyces phaeofaciens</name>
    <dbReference type="NCBI Taxonomy" id="68254"/>
    <lineage>
        <taxon>Bacteria</taxon>
        <taxon>Bacillati</taxon>
        <taxon>Actinomycetota</taxon>
        <taxon>Actinomycetes</taxon>
        <taxon>Kitasatosporales</taxon>
        <taxon>Streptomycetaceae</taxon>
        <taxon>Streptomyces</taxon>
    </lineage>
</organism>
<comment type="caution">
    <text evidence="2">The sequence shown here is derived from an EMBL/GenBank/DDBJ whole genome shotgun (WGS) entry which is preliminary data.</text>
</comment>
<gene>
    <name evidence="2" type="ORF">GCM10010226_83080</name>
</gene>
<protein>
    <submittedName>
        <fullName evidence="2">Uncharacterized protein</fullName>
    </submittedName>
</protein>
<proteinExistence type="predicted"/>
<dbReference type="AlphaFoldDB" id="A0A918HRJ6"/>
<evidence type="ECO:0000313" key="2">
    <source>
        <dbReference type="EMBL" id="GGT92523.1"/>
    </source>
</evidence>
<reference evidence="2" key="1">
    <citation type="journal article" date="2014" name="Int. J. Syst. Evol. Microbiol.">
        <title>Complete genome sequence of Corynebacterium casei LMG S-19264T (=DSM 44701T), isolated from a smear-ripened cheese.</title>
        <authorList>
            <consortium name="US DOE Joint Genome Institute (JGI-PGF)"/>
            <person name="Walter F."/>
            <person name="Albersmeier A."/>
            <person name="Kalinowski J."/>
            <person name="Ruckert C."/>
        </authorList>
    </citation>
    <scope>NUCLEOTIDE SEQUENCE</scope>
    <source>
        <strain evidence="2">JCM 4125</strain>
    </source>
</reference>
<name>A0A918HRJ6_9ACTN</name>